<comment type="caution">
    <text evidence="2">The sequence shown here is derived from an EMBL/GenBank/DDBJ whole genome shotgun (WGS) entry which is preliminary data.</text>
</comment>
<protein>
    <submittedName>
        <fullName evidence="2">Uncharacterized protein</fullName>
    </submittedName>
</protein>
<dbReference type="EMBL" id="PDCK01000041">
    <property type="protein sequence ID" value="PRQ42551.1"/>
    <property type="molecule type" value="Genomic_DNA"/>
</dbReference>
<accession>A0A2P6R806</accession>
<keyword evidence="1" id="KW-0732">Signal</keyword>
<reference evidence="2 3" key="1">
    <citation type="journal article" date="2018" name="Nat. Genet.">
        <title>The Rosa genome provides new insights in the design of modern roses.</title>
        <authorList>
            <person name="Bendahmane M."/>
        </authorList>
    </citation>
    <scope>NUCLEOTIDE SEQUENCE [LARGE SCALE GENOMIC DNA]</scope>
    <source>
        <strain evidence="3">cv. Old Blush</strain>
    </source>
</reference>
<evidence type="ECO:0000256" key="1">
    <source>
        <dbReference type="SAM" id="SignalP"/>
    </source>
</evidence>
<dbReference type="AlphaFoldDB" id="A0A2P6R806"/>
<proteinExistence type="predicted"/>
<feature type="chain" id="PRO_5015135610" evidence="1">
    <location>
        <begin position="22"/>
        <end position="148"/>
    </location>
</feature>
<organism evidence="2 3">
    <name type="scientific">Rosa chinensis</name>
    <name type="common">China rose</name>
    <dbReference type="NCBI Taxonomy" id="74649"/>
    <lineage>
        <taxon>Eukaryota</taxon>
        <taxon>Viridiplantae</taxon>
        <taxon>Streptophyta</taxon>
        <taxon>Embryophyta</taxon>
        <taxon>Tracheophyta</taxon>
        <taxon>Spermatophyta</taxon>
        <taxon>Magnoliopsida</taxon>
        <taxon>eudicotyledons</taxon>
        <taxon>Gunneridae</taxon>
        <taxon>Pentapetalae</taxon>
        <taxon>rosids</taxon>
        <taxon>fabids</taxon>
        <taxon>Rosales</taxon>
        <taxon>Rosaceae</taxon>
        <taxon>Rosoideae</taxon>
        <taxon>Rosoideae incertae sedis</taxon>
        <taxon>Rosa</taxon>
    </lineage>
</organism>
<dbReference type="Proteomes" id="UP000238479">
    <property type="component" value="Chromosome 3"/>
</dbReference>
<keyword evidence="3" id="KW-1185">Reference proteome</keyword>
<gene>
    <name evidence="2" type="ORF">RchiOBHm_Chr3g0458891</name>
</gene>
<evidence type="ECO:0000313" key="2">
    <source>
        <dbReference type="EMBL" id="PRQ42551.1"/>
    </source>
</evidence>
<name>A0A2P6R806_ROSCH</name>
<dbReference type="Gramene" id="PRQ42551">
    <property type="protein sequence ID" value="PRQ42551"/>
    <property type="gene ID" value="RchiOBHm_Chr3g0458891"/>
</dbReference>
<evidence type="ECO:0000313" key="3">
    <source>
        <dbReference type="Proteomes" id="UP000238479"/>
    </source>
</evidence>
<feature type="signal peptide" evidence="1">
    <location>
        <begin position="1"/>
        <end position="21"/>
    </location>
</feature>
<sequence length="148" mass="16334">MLRVGFLMLLAMALAATSAHARLDLFGQLLTSKNQPNPNSECQKIPFLLCDRVCDVCVCDRRAPEFAECFCGQWKPYAELQKSGADEAQVQVIGLEKSSIKAKSSGAIPYTECIKVCKICACTQMWPPEANWCIDCRNTEAEGRALPN</sequence>